<feature type="signal peptide" evidence="2">
    <location>
        <begin position="1"/>
        <end position="25"/>
    </location>
</feature>
<dbReference type="Pfam" id="PF00395">
    <property type="entry name" value="SLH"/>
    <property type="match status" value="3"/>
</dbReference>
<proteinExistence type="predicted"/>
<dbReference type="AlphaFoldDB" id="A0A1M5XRV7"/>
<dbReference type="PROSITE" id="PS51272">
    <property type="entry name" value="SLH"/>
    <property type="match status" value="2"/>
</dbReference>
<dbReference type="PANTHER" id="PTHR43308">
    <property type="entry name" value="OUTER MEMBRANE PROTEIN ALPHA-RELATED"/>
    <property type="match status" value="1"/>
</dbReference>
<feature type="domain" description="SLH" evidence="3">
    <location>
        <begin position="23"/>
        <end position="86"/>
    </location>
</feature>
<dbReference type="RefSeq" id="WP_073078295.1">
    <property type="nucleotide sequence ID" value="NZ_FQXV01000006.1"/>
</dbReference>
<keyword evidence="5" id="KW-1185">Reference proteome</keyword>
<organism evidence="4 5">
    <name type="scientific">Sporobacter termitidis DSM 10068</name>
    <dbReference type="NCBI Taxonomy" id="1123282"/>
    <lineage>
        <taxon>Bacteria</taxon>
        <taxon>Bacillati</taxon>
        <taxon>Bacillota</taxon>
        <taxon>Clostridia</taxon>
        <taxon>Eubacteriales</taxon>
        <taxon>Oscillospiraceae</taxon>
        <taxon>Sporobacter</taxon>
    </lineage>
</organism>
<keyword evidence="2" id="KW-0732">Signal</keyword>
<evidence type="ECO:0000313" key="5">
    <source>
        <dbReference type="Proteomes" id="UP000183995"/>
    </source>
</evidence>
<keyword evidence="1" id="KW-0677">Repeat</keyword>
<protein>
    <submittedName>
        <fullName evidence="4">S-layer homology domain-containing protein</fullName>
    </submittedName>
</protein>
<feature type="domain" description="SLH" evidence="3">
    <location>
        <begin position="145"/>
        <end position="210"/>
    </location>
</feature>
<dbReference type="Gene3D" id="2.60.40.3630">
    <property type="match status" value="1"/>
</dbReference>
<feature type="chain" id="PRO_5012070432" evidence="2">
    <location>
        <begin position="26"/>
        <end position="363"/>
    </location>
</feature>
<dbReference type="STRING" id="1123282.SAMN02745823_01965"/>
<dbReference type="InterPro" id="IPR001119">
    <property type="entry name" value="SLH_dom"/>
</dbReference>
<evidence type="ECO:0000259" key="3">
    <source>
        <dbReference type="PROSITE" id="PS51272"/>
    </source>
</evidence>
<reference evidence="4 5" key="1">
    <citation type="submission" date="2016-11" db="EMBL/GenBank/DDBJ databases">
        <authorList>
            <person name="Jaros S."/>
            <person name="Januszkiewicz K."/>
            <person name="Wedrychowicz H."/>
        </authorList>
    </citation>
    <scope>NUCLEOTIDE SEQUENCE [LARGE SCALE GENOMIC DNA]</scope>
    <source>
        <strain evidence="4 5">DSM 10068</strain>
    </source>
</reference>
<dbReference type="InterPro" id="IPR022038">
    <property type="entry name" value="Ig-like_bact"/>
</dbReference>
<dbReference type="InterPro" id="IPR051465">
    <property type="entry name" value="Cell_Envelope_Struct_Comp"/>
</dbReference>
<evidence type="ECO:0000256" key="2">
    <source>
        <dbReference type="SAM" id="SignalP"/>
    </source>
</evidence>
<name>A0A1M5XRV7_9FIRM</name>
<dbReference type="Proteomes" id="UP000183995">
    <property type="component" value="Unassembled WGS sequence"/>
</dbReference>
<dbReference type="InterPro" id="IPR044060">
    <property type="entry name" value="Bacterial_rp_domain"/>
</dbReference>
<gene>
    <name evidence="4" type="ORF">SAMN02745823_01965</name>
</gene>
<dbReference type="Pfam" id="PF07523">
    <property type="entry name" value="Big_3"/>
    <property type="match status" value="1"/>
</dbReference>
<accession>A0A1M5XRV7</accession>
<sequence>MMKKKIVSVLICAILLISAGGQALAAFSDVPDNYPYKAEIDFCQSKGFLKGTSDTTFNPDGHLTRAQLAVVWCRFLQLRDANPGFTDITVLKNYYDAAAIVMNSLGILSGTSATTFSPDAEITREQLAVIATRTFNLGVADSDDYKTYTDSDAISSWARDGVSACVNAKVFEGLYDGGKAFSPQTAVTRGELSRLIYTVSLPSYTVTIGPLSGGTITAIPSVARQGAIVNLLVKPDTGKQLKAGTLMYNGGPVTGTSFIMPAADVVVTAEFEDAPATLSSIEITTMPSVTSYLVGDTLDLTGMVVTAIYSDSTTAVVDTYTTTPEEGTPLDAEGSHTVTVSYTEDGVTKTTDFNIQVNANPST</sequence>
<evidence type="ECO:0000313" key="4">
    <source>
        <dbReference type="EMBL" id="SHI02278.1"/>
    </source>
</evidence>
<dbReference type="EMBL" id="FQXV01000006">
    <property type="protein sequence ID" value="SHI02278.1"/>
    <property type="molecule type" value="Genomic_DNA"/>
</dbReference>
<evidence type="ECO:0000256" key="1">
    <source>
        <dbReference type="ARBA" id="ARBA00022737"/>
    </source>
</evidence>
<dbReference type="PANTHER" id="PTHR43308:SF5">
    <property type="entry name" value="S-LAYER PROTEIN _ PEPTIDOGLYCAN ENDO-BETA-N-ACETYLGLUCOSAMINIDASE"/>
    <property type="match status" value="1"/>
</dbReference>
<dbReference type="Pfam" id="PF18998">
    <property type="entry name" value="Flg_new_2"/>
    <property type="match status" value="1"/>
</dbReference>